<dbReference type="InterPro" id="IPR051333">
    <property type="entry name" value="CLIP_Serine_Protease"/>
</dbReference>
<dbReference type="EMBL" id="OB666503">
    <property type="protein sequence ID" value="CAD7233554.1"/>
    <property type="molecule type" value="Genomic_DNA"/>
</dbReference>
<dbReference type="InterPro" id="IPR009003">
    <property type="entry name" value="Peptidase_S1_PA"/>
</dbReference>
<dbReference type="PANTHER" id="PTHR24260:SF132">
    <property type="entry name" value="PEPTIDASE S1 DOMAIN-CONTAINING PROTEIN"/>
    <property type="match status" value="1"/>
</dbReference>
<dbReference type="InterPro" id="IPR043504">
    <property type="entry name" value="Peptidase_S1_PA_chymotrypsin"/>
</dbReference>
<dbReference type="SMART" id="SM00020">
    <property type="entry name" value="Tryp_SPc"/>
    <property type="match status" value="1"/>
</dbReference>
<evidence type="ECO:0000313" key="1">
    <source>
        <dbReference type="EMBL" id="CAD7233554.1"/>
    </source>
</evidence>
<dbReference type="SUPFAM" id="SSF50494">
    <property type="entry name" value="Trypsin-like serine proteases"/>
    <property type="match status" value="1"/>
</dbReference>
<sequence>MKRIEGQGEGVIGAMLATSSSTFSKVYIECTQSAKFTPSGRRDMECYASGWGRTSQTPFDHTIPEDLKFTLVTPLADSECKKKRYPKRYFDEAQMCTMGHGSNGVCNGDSGGPLTCHKTGSDPQLYGVASFVSGYEHIKDCLTEFPNYWADAASDHARGWISLACNGCV</sequence>
<dbReference type="PROSITE" id="PS00135">
    <property type="entry name" value="TRYPSIN_SER"/>
    <property type="match status" value="1"/>
</dbReference>
<name>A0A7R8WS76_9CRUS</name>
<gene>
    <name evidence="1" type="ORF">CTOB1V02_LOCUS11375</name>
</gene>
<protein>
    <submittedName>
        <fullName evidence="1">Uncharacterized protein</fullName>
    </submittedName>
</protein>
<reference evidence="1" key="1">
    <citation type="submission" date="2020-11" db="EMBL/GenBank/DDBJ databases">
        <authorList>
            <person name="Tran Van P."/>
        </authorList>
    </citation>
    <scope>NUCLEOTIDE SEQUENCE</scope>
</reference>
<dbReference type="Pfam" id="PF00089">
    <property type="entry name" value="Trypsin"/>
    <property type="match status" value="1"/>
</dbReference>
<dbReference type="InterPro" id="IPR033116">
    <property type="entry name" value="TRYPSIN_SER"/>
</dbReference>
<dbReference type="Gene3D" id="2.40.10.10">
    <property type="entry name" value="Trypsin-like serine proteases"/>
    <property type="match status" value="1"/>
</dbReference>
<dbReference type="PROSITE" id="PS50240">
    <property type="entry name" value="TRYPSIN_DOM"/>
    <property type="match status" value="1"/>
</dbReference>
<dbReference type="InterPro" id="IPR001254">
    <property type="entry name" value="Trypsin_dom"/>
</dbReference>
<organism evidence="1">
    <name type="scientific">Cyprideis torosa</name>
    <dbReference type="NCBI Taxonomy" id="163714"/>
    <lineage>
        <taxon>Eukaryota</taxon>
        <taxon>Metazoa</taxon>
        <taxon>Ecdysozoa</taxon>
        <taxon>Arthropoda</taxon>
        <taxon>Crustacea</taxon>
        <taxon>Oligostraca</taxon>
        <taxon>Ostracoda</taxon>
        <taxon>Podocopa</taxon>
        <taxon>Podocopida</taxon>
        <taxon>Cytherocopina</taxon>
        <taxon>Cytheroidea</taxon>
        <taxon>Cytherideidae</taxon>
        <taxon>Cyprideis</taxon>
    </lineage>
</organism>
<dbReference type="GO" id="GO:0006508">
    <property type="term" value="P:proteolysis"/>
    <property type="evidence" value="ECO:0007669"/>
    <property type="project" value="InterPro"/>
</dbReference>
<proteinExistence type="predicted"/>
<dbReference type="PANTHER" id="PTHR24260">
    <property type="match status" value="1"/>
</dbReference>
<dbReference type="AlphaFoldDB" id="A0A7R8WS76"/>
<accession>A0A7R8WS76</accession>
<dbReference type="GO" id="GO:0004252">
    <property type="term" value="F:serine-type endopeptidase activity"/>
    <property type="evidence" value="ECO:0007669"/>
    <property type="project" value="InterPro"/>
</dbReference>
<dbReference type="OrthoDB" id="60866at2759"/>